<organism evidence="13 14">
    <name type="scientific">Seleniivibrio woodruffii</name>
    <dbReference type="NCBI Taxonomy" id="1078050"/>
    <lineage>
        <taxon>Bacteria</taxon>
        <taxon>Pseudomonadati</taxon>
        <taxon>Deferribacterota</taxon>
        <taxon>Deferribacteres</taxon>
        <taxon>Deferribacterales</taxon>
        <taxon>Geovibrionaceae</taxon>
        <taxon>Seleniivibrio</taxon>
    </lineage>
</organism>
<feature type="domain" description="AprE-like long alpha-helical hairpin" evidence="11">
    <location>
        <begin position="111"/>
        <end position="291"/>
    </location>
</feature>
<keyword evidence="9" id="KW-0175">Coiled coil</keyword>
<feature type="transmembrane region" description="Helical" evidence="10">
    <location>
        <begin position="35"/>
        <end position="55"/>
    </location>
</feature>
<dbReference type="PANTHER" id="PTHR30386:SF26">
    <property type="entry name" value="TRANSPORT PROTEIN COMB"/>
    <property type="match status" value="1"/>
</dbReference>
<dbReference type="PANTHER" id="PTHR30386">
    <property type="entry name" value="MEMBRANE FUSION SUBUNIT OF EMRAB-TOLC MULTIDRUG EFFLUX PUMP"/>
    <property type="match status" value="1"/>
</dbReference>
<evidence type="ECO:0000256" key="3">
    <source>
        <dbReference type="ARBA" id="ARBA00022448"/>
    </source>
</evidence>
<feature type="domain" description="AprE-like beta-barrel" evidence="12">
    <location>
        <begin position="333"/>
        <end position="422"/>
    </location>
</feature>
<evidence type="ECO:0000256" key="1">
    <source>
        <dbReference type="ARBA" id="ARBA00004377"/>
    </source>
</evidence>
<keyword evidence="5" id="KW-0997">Cell inner membrane</keyword>
<keyword evidence="8 10" id="KW-0472">Membrane</keyword>
<evidence type="ECO:0000256" key="8">
    <source>
        <dbReference type="ARBA" id="ARBA00023136"/>
    </source>
</evidence>
<dbReference type="SUPFAM" id="SSF111369">
    <property type="entry name" value="HlyD-like secretion proteins"/>
    <property type="match status" value="1"/>
</dbReference>
<proteinExistence type="inferred from homology"/>
<dbReference type="EMBL" id="SMGG01000005">
    <property type="protein sequence ID" value="TCK60054.1"/>
    <property type="molecule type" value="Genomic_DNA"/>
</dbReference>
<sequence length="445" mass="50204">MAKDKKSRLSAEDIEFMKSLNAAVLQKSSGKMNRLLYIMAALVIIFIAWANLTYVDELTRGQGKVIPTHQIQVVQNLEGGIVRKLLVREGDHVKQGQVLLEIDDTGFGSSFKEGESKYYELKVRIARLQAEASGKPMSVDPQIESNYPNLVSSEISLYNINRQRLESELMVLQERLSQKQTEYSDAQNRIKNLTQSKSLIQQEMSLTKPLYEKGLVSEVEYIQLRQRLLENQNEIESLRNTMSSALSKIAEAKSMINEQTVKFRSEAQDLLSQNLAELNRTSATRVALEDRVKRTQVRSPVDGTVKQMMVNTVGGVVRPGMDILEIVPAEGNLLVEAKVKPSDIAFIYPGQEAIVKFTAYDFAIYGGLKGKVTHISADTIEDEKKESYYLVRVKTDQGFLGDEHNKKDIMVGMTAMVDIVTGKKTVMQYLLKPILRAKYNALRER</sequence>
<dbReference type="Gene3D" id="2.40.30.170">
    <property type="match status" value="1"/>
</dbReference>
<comment type="subcellular location">
    <subcellularLocation>
        <location evidence="1">Cell inner membrane</location>
        <topology evidence="1">Single-pass membrane protein</topology>
    </subcellularLocation>
</comment>
<dbReference type="NCBIfam" id="TIGR01843">
    <property type="entry name" value="type_I_hlyD"/>
    <property type="match status" value="1"/>
</dbReference>
<evidence type="ECO:0000313" key="13">
    <source>
        <dbReference type="EMBL" id="TCK60054.1"/>
    </source>
</evidence>
<evidence type="ECO:0000259" key="11">
    <source>
        <dbReference type="Pfam" id="PF25994"/>
    </source>
</evidence>
<dbReference type="InterPro" id="IPR050739">
    <property type="entry name" value="MFP"/>
</dbReference>
<evidence type="ECO:0000313" key="14">
    <source>
        <dbReference type="Proteomes" id="UP000294614"/>
    </source>
</evidence>
<keyword evidence="3" id="KW-0813">Transport</keyword>
<dbReference type="InterPro" id="IPR058781">
    <property type="entry name" value="HH_AprE-like"/>
</dbReference>
<dbReference type="InterPro" id="IPR058982">
    <property type="entry name" value="Beta-barrel_AprE"/>
</dbReference>
<name>A0A4R1K753_9BACT</name>
<keyword evidence="7 10" id="KW-1133">Transmembrane helix</keyword>
<gene>
    <name evidence="13" type="ORF">C8D98_2228</name>
</gene>
<evidence type="ECO:0000256" key="10">
    <source>
        <dbReference type="SAM" id="Phobius"/>
    </source>
</evidence>
<keyword evidence="6 10" id="KW-0812">Transmembrane</keyword>
<evidence type="ECO:0000256" key="5">
    <source>
        <dbReference type="ARBA" id="ARBA00022519"/>
    </source>
</evidence>
<dbReference type="AlphaFoldDB" id="A0A4R1K753"/>
<keyword evidence="14" id="KW-1185">Reference proteome</keyword>
<protein>
    <submittedName>
        <fullName evidence="13">Adhesin transport system membrane fusion protein</fullName>
    </submittedName>
</protein>
<dbReference type="InterPro" id="IPR010129">
    <property type="entry name" value="T1SS_HlyD"/>
</dbReference>
<evidence type="ECO:0000256" key="2">
    <source>
        <dbReference type="ARBA" id="ARBA00009477"/>
    </source>
</evidence>
<dbReference type="GO" id="GO:0015031">
    <property type="term" value="P:protein transport"/>
    <property type="evidence" value="ECO:0007669"/>
    <property type="project" value="InterPro"/>
</dbReference>
<comment type="similarity">
    <text evidence="2">Belongs to the membrane fusion protein (MFP) (TC 8.A.1) family.</text>
</comment>
<evidence type="ECO:0000256" key="4">
    <source>
        <dbReference type="ARBA" id="ARBA00022475"/>
    </source>
</evidence>
<keyword evidence="4" id="KW-1003">Cell membrane</keyword>
<accession>A0A4R1K753</accession>
<evidence type="ECO:0000259" key="12">
    <source>
        <dbReference type="Pfam" id="PF26002"/>
    </source>
</evidence>
<dbReference type="Pfam" id="PF26002">
    <property type="entry name" value="Beta-barrel_AprE"/>
    <property type="match status" value="1"/>
</dbReference>
<dbReference type="PRINTS" id="PR01490">
    <property type="entry name" value="RTXTOXIND"/>
</dbReference>
<feature type="coiled-coil region" evidence="9">
    <location>
        <begin position="155"/>
        <end position="255"/>
    </location>
</feature>
<dbReference type="GO" id="GO:0005886">
    <property type="term" value="C:plasma membrane"/>
    <property type="evidence" value="ECO:0007669"/>
    <property type="project" value="UniProtKB-SubCell"/>
</dbReference>
<reference evidence="13 14" key="1">
    <citation type="submission" date="2019-03" db="EMBL/GenBank/DDBJ databases">
        <title>Genomic Encyclopedia of Type Strains, Phase IV (KMG-IV): sequencing the most valuable type-strain genomes for metagenomic binning, comparative biology and taxonomic classification.</title>
        <authorList>
            <person name="Goeker M."/>
        </authorList>
    </citation>
    <scope>NUCLEOTIDE SEQUENCE [LARGE SCALE GENOMIC DNA]</scope>
    <source>
        <strain evidence="13 14">DSM 24984</strain>
    </source>
</reference>
<dbReference type="Pfam" id="PF25994">
    <property type="entry name" value="HH_AprE"/>
    <property type="match status" value="1"/>
</dbReference>
<dbReference type="RefSeq" id="WP_132874199.1">
    <property type="nucleotide sequence ID" value="NZ_JAJUHT010000009.1"/>
</dbReference>
<evidence type="ECO:0000256" key="7">
    <source>
        <dbReference type="ARBA" id="ARBA00022989"/>
    </source>
</evidence>
<dbReference type="SUPFAM" id="SSF56954">
    <property type="entry name" value="Outer membrane efflux proteins (OEP)"/>
    <property type="match status" value="1"/>
</dbReference>
<comment type="caution">
    <text evidence="13">The sequence shown here is derived from an EMBL/GenBank/DDBJ whole genome shotgun (WGS) entry which is preliminary data.</text>
</comment>
<evidence type="ECO:0000256" key="9">
    <source>
        <dbReference type="SAM" id="Coils"/>
    </source>
</evidence>
<dbReference type="Gene3D" id="2.40.50.100">
    <property type="match status" value="1"/>
</dbReference>
<evidence type="ECO:0000256" key="6">
    <source>
        <dbReference type="ARBA" id="ARBA00022692"/>
    </source>
</evidence>
<dbReference type="OrthoDB" id="9810980at2"/>
<dbReference type="Proteomes" id="UP000294614">
    <property type="component" value="Unassembled WGS sequence"/>
</dbReference>